<name>A0A1H7FGL3_STIAU</name>
<proteinExistence type="predicted"/>
<evidence type="ECO:0000313" key="3">
    <source>
        <dbReference type="Proteomes" id="UP000182719"/>
    </source>
</evidence>
<sequence>MSIQHIDHITYVAAAADENNFIERWGLLGFKEYVRVHTPRYPAAHIALASGDDPNFPWAMMTGLSVSDDPKSPINLFVQRYGAGPQHVAYNIGPGEDMEELHRKLVARGWRFMTEVLTYRDSTGAGIRQMFVAPQVPYGPFSELVQRIHGPSGQPFDGFDTTNIDNLYEAYSDYSAHLENRKSTPLWAGTATPPGNRMLTLE</sequence>
<evidence type="ECO:0000313" key="2">
    <source>
        <dbReference type="EMBL" id="SEK24914.1"/>
    </source>
</evidence>
<evidence type="ECO:0000259" key="1">
    <source>
        <dbReference type="PROSITE" id="PS51819"/>
    </source>
</evidence>
<dbReference type="OrthoDB" id="9788468at2"/>
<keyword evidence="3" id="KW-1185">Reference proteome</keyword>
<dbReference type="InterPro" id="IPR029068">
    <property type="entry name" value="Glyas_Bleomycin-R_OHBP_Dase"/>
</dbReference>
<reference evidence="3" key="1">
    <citation type="submission" date="2016-10" db="EMBL/GenBank/DDBJ databases">
        <authorList>
            <person name="Varghese N."/>
            <person name="Submissions S."/>
        </authorList>
    </citation>
    <scope>NUCLEOTIDE SEQUENCE [LARGE SCALE GENOMIC DNA]</scope>
    <source>
        <strain evidence="3">DSM 17044</strain>
    </source>
</reference>
<dbReference type="PROSITE" id="PS51819">
    <property type="entry name" value="VOC"/>
    <property type="match status" value="1"/>
</dbReference>
<dbReference type="RefSeq" id="WP_075004410.1">
    <property type="nucleotide sequence ID" value="NZ_FOAP01000001.1"/>
</dbReference>
<dbReference type="EMBL" id="FOAP01000001">
    <property type="protein sequence ID" value="SEK24914.1"/>
    <property type="molecule type" value="Genomic_DNA"/>
</dbReference>
<dbReference type="Gene3D" id="3.10.180.10">
    <property type="entry name" value="2,3-Dihydroxybiphenyl 1,2-Dioxygenase, domain 1"/>
    <property type="match status" value="1"/>
</dbReference>
<dbReference type="Proteomes" id="UP000182719">
    <property type="component" value="Unassembled WGS sequence"/>
</dbReference>
<gene>
    <name evidence="2" type="ORF">SAMN05444354_10194</name>
</gene>
<dbReference type="InterPro" id="IPR037523">
    <property type="entry name" value="VOC_core"/>
</dbReference>
<dbReference type="SUPFAM" id="SSF54593">
    <property type="entry name" value="Glyoxalase/Bleomycin resistance protein/Dihydroxybiphenyl dioxygenase"/>
    <property type="match status" value="1"/>
</dbReference>
<dbReference type="AlphaFoldDB" id="A0A1H7FGL3"/>
<feature type="domain" description="VOC" evidence="1">
    <location>
        <begin position="5"/>
        <end position="147"/>
    </location>
</feature>
<protein>
    <recommendedName>
        <fullName evidence="1">VOC domain-containing protein</fullName>
    </recommendedName>
</protein>
<organism evidence="2 3">
    <name type="scientific">Stigmatella aurantiaca</name>
    <dbReference type="NCBI Taxonomy" id="41"/>
    <lineage>
        <taxon>Bacteria</taxon>
        <taxon>Pseudomonadati</taxon>
        <taxon>Myxococcota</taxon>
        <taxon>Myxococcia</taxon>
        <taxon>Myxococcales</taxon>
        <taxon>Cystobacterineae</taxon>
        <taxon>Archangiaceae</taxon>
        <taxon>Stigmatella</taxon>
    </lineage>
</organism>
<accession>A0A1H7FGL3</accession>